<comment type="caution">
    <text evidence="2">The sequence shown here is derived from an EMBL/GenBank/DDBJ whole genome shotgun (WGS) entry which is preliminary data.</text>
</comment>
<organism evidence="2 3">
    <name type="scientific">Canavalia gladiata</name>
    <name type="common">Sword bean</name>
    <name type="synonym">Dolichos gladiatus</name>
    <dbReference type="NCBI Taxonomy" id="3824"/>
    <lineage>
        <taxon>Eukaryota</taxon>
        <taxon>Viridiplantae</taxon>
        <taxon>Streptophyta</taxon>
        <taxon>Embryophyta</taxon>
        <taxon>Tracheophyta</taxon>
        <taxon>Spermatophyta</taxon>
        <taxon>Magnoliopsida</taxon>
        <taxon>eudicotyledons</taxon>
        <taxon>Gunneridae</taxon>
        <taxon>Pentapetalae</taxon>
        <taxon>rosids</taxon>
        <taxon>fabids</taxon>
        <taxon>Fabales</taxon>
        <taxon>Fabaceae</taxon>
        <taxon>Papilionoideae</taxon>
        <taxon>50 kb inversion clade</taxon>
        <taxon>NPAAA clade</taxon>
        <taxon>indigoferoid/millettioid clade</taxon>
        <taxon>Phaseoleae</taxon>
        <taxon>Canavalia</taxon>
    </lineage>
</organism>
<feature type="transmembrane region" description="Helical" evidence="1">
    <location>
        <begin position="46"/>
        <end position="66"/>
    </location>
</feature>
<sequence length="128" mass="14783">MRNYFFWDGTLFIDLLSAVSLMIFYYLLLLLLLLKTNKPMPQALSLLFFRSFLILFSFSFFIFHPLHAIHKLLAYVFGIFTSTGSCSLSCHETSRLILQSKVCTCGFHATIHFSLEVDMVRLDVKQAV</sequence>
<evidence type="ECO:0000256" key="1">
    <source>
        <dbReference type="SAM" id="Phobius"/>
    </source>
</evidence>
<keyword evidence="1" id="KW-0812">Transmembrane</keyword>
<gene>
    <name evidence="2" type="ORF">VNO77_23949</name>
</gene>
<reference evidence="2 3" key="1">
    <citation type="submission" date="2024-01" db="EMBL/GenBank/DDBJ databases">
        <title>The genomes of 5 underutilized Papilionoideae crops provide insights into root nodulation and disease resistanc.</title>
        <authorList>
            <person name="Jiang F."/>
        </authorList>
    </citation>
    <scope>NUCLEOTIDE SEQUENCE [LARGE SCALE GENOMIC DNA]</scope>
    <source>
        <strain evidence="2">LVBAO_FW01</strain>
        <tissue evidence="2">Leaves</tissue>
    </source>
</reference>
<keyword evidence="1" id="KW-0472">Membrane</keyword>
<dbReference type="EMBL" id="JAYMYQ010000005">
    <property type="protein sequence ID" value="KAK7329770.1"/>
    <property type="molecule type" value="Genomic_DNA"/>
</dbReference>
<name>A0AAN9L5A9_CANGL</name>
<accession>A0AAN9L5A9</accession>
<keyword evidence="1" id="KW-1133">Transmembrane helix</keyword>
<dbReference type="AlphaFoldDB" id="A0AAN9L5A9"/>
<evidence type="ECO:0000313" key="2">
    <source>
        <dbReference type="EMBL" id="KAK7329770.1"/>
    </source>
</evidence>
<evidence type="ECO:0000313" key="3">
    <source>
        <dbReference type="Proteomes" id="UP001367508"/>
    </source>
</evidence>
<feature type="transmembrane region" description="Helical" evidence="1">
    <location>
        <begin position="12"/>
        <end position="34"/>
    </location>
</feature>
<protein>
    <submittedName>
        <fullName evidence="2">Uncharacterized protein</fullName>
    </submittedName>
</protein>
<dbReference type="Proteomes" id="UP001367508">
    <property type="component" value="Unassembled WGS sequence"/>
</dbReference>
<proteinExistence type="predicted"/>
<keyword evidence="3" id="KW-1185">Reference proteome</keyword>